<feature type="region of interest" description="Disordered" evidence="1">
    <location>
        <begin position="79"/>
        <end position="104"/>
    </location>
</feature>
<accession>A0A8J2SV32</accession>
<proteinExistence type="predicted"/>
<feature type="region of interest" description="Disordered" evidence="1">
    <location>
        <begin position="1"/>
        <end position="34"/>
    </location>
</feature>
<sequence>MAAKRVANTKWPPSPTQVKPGETAGKPDLGGLYEENQRLRREKAQARKEAAARARELEARSEIAQRRNSFLRAGGGFLKGVLEGRTSPTEPPSTPPPQHCPSCKERLPCSCTEPLPPGVEARLQRMAMDPELDASVRALVADAYSTKNLDGVVVATPADSSPQLEARLRRCEDVLRMVEIARREGRRPPKRASKTTNTQSPSSWVGCLSPDSMCEGVDCGEYDCTGTLPDDESEGVRWGEIFGVSED</sequence>
<evidence type="ECO:0000256" key="1">
    <source>
        <dbReference type="SAM" id="MobiDB-lite"/>
    </source>
</evidence>
<protein>
    <submittedName>
        <fullName evidence="2">Uncharacterized protein</fullName>
    </submittedName>
</protein>
<feature type="region of interest" description="Disordered" evidence="1">
    <location>
        <begin position="182"/>
        <end position="205"/>
    </location>
</feature>
<comment type="caution">
    <text evidence="2">The sequence shown here is derived from an EMBL/GenBank/DDBJ whole genome shotgun (WGS) entry which is preliminary data.</text>
</comment>
<dbReference type="EMBL" id="CAKKNE010000005">
    <property type="protein sequence ID" value="CAH0377793.1"/>
    <property type="molecule type" value="Genomic_DNA"/>
</dbReference>
<feature type="compositionally biased region" description="Pro residues" evidence="1">
    <location>
        <begin position="89"/>
        <end position="99"/>
    </location>
</feature>
<gene>
    <name evidence="2" type="ORF">PECAL_5P23120</name>
</gene>
<name>A0A8J2SV32_9STRA</name>
<evidence type="ECO:0000313" key="3">
    <source>
        <dbReference type="Proteomes" id="UP000789595"/>
    </source>
</evidence>
<dbReference type="Proteomes" id="UP000789595">
    <property type="component" value="Unassembled WGS sequence"/>
</dbReference>
<dbReference type="AlphaFoldDB" id="A0A8J2SV32"/>
<organism evidence="2 3">
    <name type="scientific">Pelagomonas calceolata</name>
    <dbReference type="NCBI Taxonomy" id="35677"/>
    <lineage>
        <taxon>Eukaryota</taxon>
        <taxon>Sar</taxon>
        <taxon>Stramenopiles</taxon>
        <taxon>Ochrophyta</taxon>
        <taxon>Pelagophyceae</taxon>
        <taxon>Pelagomonadales</taxon>
        <taxon>Pelagomonadaceae</taxon>
        <taxon>Pelagomonas</taxon>
    </lineage>
</organism>
<feature type="compositionally biased region" description="Polar residues" evidence="1">
    <location>
        <begin position="194"/>
        <end position="203"/>
    </location>
</feature>
<reference evidence="2" key="1">
    <citation type="submission" date="2021-11" db="EMBL/GenBank/DDBJ databases">
        <authorList>
            <consortium name="Genoscope - CEA"/>
            <person name="William W."/>
        </authorList>
    </citation>
    <scope>NUCLEOTIDE SEQUENCE</scope>
</reference>
<evidence type="ECO:0000313" key="2">
    <source>
        <dbReference type="EMBL" id="CAH0377793.1"/>
    </source>
</evidence>
<keyword evidence="3" id="KW-1185">Reference proteome</keyword>